<feature type="compositionally biased region" description="Basic residues" evidence="8">
    <location>
        <begin position="908"/>
        <end position="924"/>
    </location>
</feature>
<evidence type="ECO:0000256" key="2">
    <source>
        <dbReference type="ARBA" id="ARBA00009423"/>
    </source>
</evidence>
<evidence type="ECO:0000256" key="6">
    <source>
        <dbReference type="ARBA" id="ARBA00023212"/>
    </source>
</evidence>
<keyword evidence="4" id="KW-0597">Phosphoprotein</keyword>
<feature type="compositionally biased region" description="Pro residues" evidence="8">
    <location>
        <begin position="764"/>
        <end position="773"/>
    </location>
</feature>
<feature type="domain" description="Transforming acidic coiled-coil-containing protein C-terminal" evidence="9">
    <location>
        <begin position="1485"/>
        <end position="1685"/>
    </location>
</feature>
<evidence type="ECO:0000256" key="3">
    <source>
        <dbReference type="ARBA" id="ARBA00022490"/>
    </source>
</evidence>
<feature type="region of interest" description="Disordered" evidence="8">
    <location>
        <begin position="1120"/>
        <end position="1236"/>
    </location>
</feature>
<keyword evidence="3" id="KW-0963">Cytoplasm</keyword>
<evidence type="ECO:0000256" key="4">
    <source>
        <dbReference type="ARBA" id="ARBA00022553"/>
    </source>
</evidence>
<dbReference type="Proteomes" id="UP000694892">
    <property type="component" value="Chromosome 7S"/>
</dbReference>
<dbReference type="PANTHER" id="PTHR13924:SF11">
    <property type="entry name" value="TRANSFORMING ACIDIC COILED-COIL-CONTAINING PROTEIN 2"/>
    <property type="match status" value="1"/>
</dbReference>
<protein>
    <recommendedName>
        <fullName evidence="9">Transforming acidic coiled-coil-containing protein C-terminal domain-containing protein</fullName>
    </recommendedName>
</protein>
<feature type="region of interest" description="Disordered" evidence="8">
    <location>
        <begin position="591"/>
        <end position="621"/>
    </location>
</feature>
<feature type="region of interest" description="Disordered" evidence="8">
    <location>
        <begin position="116"/>
        <end position="135"/>
    </location>
</feature>
<dbReference type="GO" id="GO:0007097">
    <property type="term" value="P:nuclear migration"/>
    <property type="evidence" value="ECO:0007669"/>
    <property type="project" value="TreeGrafter"/>
</dbReference>
<comment type="similarity">
    <text evidence="2">Belongs to the TACC family.</text>
</comment>
<proteinExistence type="inferred from homology"/>
<reference evidence="11" key="1">
    <citation type="journal article" date="2016" name="Nature">
        <title>Genome evolution in the allotetraploid frog Xenopus laevis.</title>
        <authorList>
            <person name="Session A.M."/>
            <person name="Uno Y."/>
            <person name="Kwon T."/>
            <person name="Chapman J.A."/>
            <person name="Toyoda A."/>
            <person name="Takahashi S."/>
            <person name="Fukui A."/>
            <person name="Hikosaka A."/>
            <person name="Suzuki A."/>
            <person name="Kondo M."/>
            <person name="van Heeringen S.J."/>
            <person name="Quigley I."/>
            <person name="Heinz S."/>
            <person name="Ogino H."/>
            <person name="Ochi H."/>
            <person name="Hellsten U."/>
            <person name="Lyons J.B."/>
            <person name="Simakov O."/>
            <person name="Putnam N."/>
            <person name="Stites J."/>
            <person name="Kuroki Y."/>
            <person name="Tanaka T."/>
            <person name="Michiue T."/>
            <person name="Watanabe M."/>
            <person name="Bogdanovic O."/>
            <person name="Lister R."/>
            <person name="Georgiou G."/>
            <person name="Paranjpe S.S."/>
            <person name="van Kruijsbergen I."/>
            <person name="Shu S."/>
            <person name="Carlson J."/>
            <person name="Kinoshita T."/>
            <person name="Ohta Y."/>
            <person name="Mawaribuchi S."/>
            <person name="Jenkins J."/>
            <person name="Grimwood J."/>
            <person name="Schmutz J."/>
            <person name="Mitros T."/>
            <person name="Mozaffari S.V."/>
            <person name="Suzuki Y."/>
            <person name="Haramoto Y."/>
            <person name="Yamamoto T.S."/>
            <person name="Takagi C."/>
            <person name="Heald R."/>
            <person name="Miller K."/>
            <person name="Haudenschild C."/>
            <person name="Kitzman J."/>
            <person name="Nakayama T."/>
            <person name="Izutsu Y."/>
            <person name="Robert J."/>
            <person name="Fortriede J."/>
            <person name="Burns K."/>
            <person name="Lotay V."/>
            <person name="Karimi K."/>
            <person name="Yasuoka Y."/>
            <person name="Dichmann D.S."/>
            <person name="Flajnik M.F."/>
            <person name="Houston D.W."/>
            <person name="Shendure J."/>
            <person name="DuPasquier L."/>
            <person name="Vize P.D."/>
            <person name="Zorn A.M."/>
            <person name="Ito M."/>
            <person name="Marcotte E.M."/>
            <person name="Wallingford J.B."/>
            <person name="Ito Y."/>
            <person name="Asashima M."/>
            <person name="Ueno N."/>
            <person name="Matsuda Y."/>
            <person name="Veenstra G.J."/>
            <person name="Fujiyama A."/>
            <person name="Harland R.M."/>
            <person name="Taira M."/>
            <person name="Rokhsar D.S."/>
        </authorList>
    </citation>
    <scope>NUCLEOTIDE SEQUENCE [LARGE SCALE GENOMIC DNA]</scope>
    <source>
        <strain evidence="11">J</strain>
    </source>
</reference>
<evidence type="ECO:0000313" key="11">
    <source>
        <dbReference type="Proteomes" id="UP000694892"/>
    </source>
</evidence>
<dbReference type="InterPro" id="IPR007707">
    <property type="entry name" value="TACC_C"/>
</dbReference>
<feature type="compositionally biased region" description="Polar residues" evidence="8">
    <location>
        <begin position="977"/>
        <end position="994"/>
    </location>
</feature>
<feature type="compositionally biased region" description="Polar residues" evidence="8">
    <location>
        <begin position="868"/>
        <end position="883"/>
    </location>
</feature>
<keyword evidence="6" id="KW-0206">Cytoskeleton</keyword>
<feature type="region of interest" description="Disordered" evidence="8">
    <location>
        <begin position="844"/>
        <end position="1101"/>
    </location>
</feature>
<feature type="region of interest" description="Disordered" evidence="8">
    <location>
        <begin position="142"/>
        <end position="165"/>
    </location>
</feature>
<name>A0A974CB92_XENLA</name>
<dbReference type="EMBL" id="CM004479">
    <property type="protein sequence ID" value="OCT69907.1"/>
    <property type="molecule type" value="Genomic_DNA"/>
</dbReference>
<gene>
    <name evidence="10" type="ORF">XELAEV_18036832mg</name>
</gene>
<dbReference type="InterPro" id="IPR039915">
    <property type="entry name" value="TACC"/>
</dbReference>
<accession>A0A974CB92</accession>
<feature type="compositionally biased region" description="Basic and acidic residues" evidence="8">
    <location>
        <begin position="1222"/>
        <end position="1232"/>
    </location>
</feature>
<feature type="compositionally biased region" description="Basic and acidic residues" evidence="8">
    <location>
        <begin position="927"/>
        <end position="941"/>
    </location>
</feature>
<evidence type="ECO:0000256" key="8">
    <source>
        <dbReference type="SAM" id="MobiDB-lite"/>
    </source>
</evidence>
<feature type="region of interest" description="Disordered" evidence="8">
    <location>
        <begin position="1313"/>
        <end position="1377"/>
    </location>
</feature>
<feature type="region of interest" description="Disordered" evidence="8">
    <location>
        <begin position="699"/>
        <end position="824"/>
    </location>
</feature>
<evidence type="ECO:0000256" key="7">
    <source>
        <dbReference type="SAM" id="Coils"/>
    </source>
</evidence>
<feature type="compositionally biased region" description="Basic residues" evidence="8">
    <location>
        <begin position="1060"/>
        <end position="1077"/>
    </location>
</feature>
<evidence type="ECO:0000256" key="5">
    <source>
        <dbReference type="ARBA" id="ARBA00023054"/>
    </source>
</evidence>
<feature type="coiled-coil region" evidence="7">
    <location>
        <begin position="1554"/>
        <end position="1595"/>
    </location>
</feature>
<sequence length="1691" mass="186989">MTYPSSKETEILFDMPCLAPLELECSPDEPCQSTAERKSSPCDVITLPGQLLIQGQDSNLWESNCTKILDNSEIPHQKTEMVSVDTPAAIYGIMEKIKPSLEYLKPSIKEAELVSSHSMKELEQESPAQSVSEERQPGFLDIDTQETPEPASEGPVTKKQKSPSLLPSSEIKILSSVDFENKDTEFLFLLDASEKKRLAFVEPAGNVEEQTCRESASKDKEFTSLTDAVTKDKKYTLYSATDETEHTLTMPVSKQMELVLADHATKGNEPILLKYLVNDKSCTSAKHGNKKPNIKDAHQKPELTIDPYKHEDKETSKETAVINQNLSFIESSTNEKEATVPVTKETEITLIEHGAQHTEPTADDLMKKKTLSTAAAKVLEPTLEKRVPKKKVVTSVDPAVIETELTPAHDVSTEMDYTFETYVSEDKAFASVDLATNEKELNSVETVTNDTLIEHVPEETAMTSVDIAQKEKELNSLPVITKEMEPIMEENTLREKDTKDKEHVKATSIEKYKNEELQIPKQSIKEDKRLSFTDFGTKEIEATTDHKTVEWTLIDHDCNKKSSSCLSTKGKGHASSEPFTKEIEPTIEEPAFKDQGPSSIDNVSKQKKVASNESEHVSTECETKEKKLDFMVLSPSSLSESTQVPSSGHLNASPIHDKLVSPHIDTASTNTVTRSPTFPMPDSYSFTQKLRSVLHSDKTFTRKSATPEPLVLPSSPRLVAEGTFTQRSSDSEEAFETPESTTPVKSASPVSFPPQSEEQEQQQEPPPSPPPPVQQVENEITPQPLLLPEDTDSVFAADDISVDDEPGLIEQVNQSPFRAPSGSFSVVFDEDKPIASSGAYNLDFTAAEPDDISTSSDVPVRSRRKSSDSVPSGRNTLSRSLSLQAADFQAEEGFGNQGGSDSACSSLRRSKKVRPGSLKKKTSSTKKQIEPAGSKDTKEEVAGDSQETDLDKNTQILSSDSPTPPVSNPDLELVGPQQISALESSDIPNVSDQECSVRGGSVSDSCALKETVTASPSLDQGPEVPSSETERPEATGIIGQSVRLEFDYSEEACEGQPPSRKGKKPSGKMPLRKPKPKKAVEKPDAPPGSPTPISVDSDEIPIGRGSYTYNLDKWDDPNFDPFSSGVKIQDPPPTIKDPPEAIKQITHRSESPAKTPASFEIPAGGAEQNTGESNKPAKKKKTPLKTDTFRVKKSPKRSPVHENGTEELTLLPKSDIPPMITSEDHATDEEKLASSVGQKWSCMAVDLEPEKKDYPEPSDLSNFVNENQFHSSTADETEFGKSYNIEYMEKTGSCSPLQDVPQTQSLYLIFEGSQESPGKTPSKFSETSTPGTGSTFDGLEPPLCTRSPPIMQDSIRQPLERPRQRDEENGGLGCGKMELGSPEDAYVAAETLLSRISQQAALCDQLSYLEPDLAEKNPQAFAQKLQLLLLETSELDCRDSCNGVSLSSHLQCVGIDPTDVVLSHNSLYSRTVPMETGSSALLHPYQQSDVDTALQIAREEIAAKEMEVSDWKKKYEECHCEVVEMRKIVAEYEKTIAQMIEDEQREKSMSHHTVQQLILEKEQALSDLNSVEKSLADLFRRYEKMKEVLEGFRKNEEVLKRCAQEYLARVKKEEQRYHALKIHAEEKLDRANAEIAQLRSKSQQEQVAHQASLRKEQLRVDALERTLEQKNREVEELTKICDELIAKMGRS</sequence>
<dbReference type="Pfam" id="PF05010">
    <property type="entry name" value="TACC_C"/>
    <property type="match status" value="1"/>
</dbReference>
<dbReference type="FunFam" id="1.20.5.1700:FF:000001">
    <property type="entry name" value="Transforming acidic coiled-coil-containing protein 1 isoform 2"/>
    <property type="match status" value="1"/>
</dbReference>
<dbReference type="Gene3D" id="1.20.5.1700">
    <property type="match status" value="1"/>
</dbReference>
<dbReference type="GO" id="GO:0005737">
    <property type="term" value="C:cytoplasm"/>
    <property type="evidence" value="ECO:0007669"/>
    <property type="project" value="TreeGrafter"/>
</dbReference>
<organism evidence="10 11">
    <name type="scientific">Xenopus laevis</name>
    <name type="common">African clawed frog</name>
    <dbReference type="NCBI Taxonomy" id="8355"/>
    <lineage>
        <taxon>Eukaryota</taxon>
        <taxon>Metazoa</taxon>
        <taxon>Chordata</taxon>
        <taxon>Craniata</taxon>
        <taxon>Vertebrata</taxon>
        <taxon>Euteleostomi</taxon>
        <taxon>Amphibia</taxon>
        <taxon>Batrachia</taxon>
        <taxon>Anura</taxon>
        <taxon>Pipoidea</taxon>
        <taxon>Pipidae</taxon>
        <taxon>Xenopodinae</taxon>
        <taxon>Xenopus</taxon>
        <taxon>Xenopus</taxon>
    </lineage>
</organism>
<feature type="coiled-coil region" evidence="7">
    <location>
        <begin position="1621"/>
        <end position="1687"/>
    </location>
</feature>
<dbReference type="PANTHER" id="PTHR13924">
    <property type="entry name" value="TRANSFORMING ACIDIC COILED-COIL CONTAINING PROTEIN 1/2"/>
    <property type="match status" value="1"/>
</dbReference>
<comment type="subcellular location">
    <subcellularLocation>
        <location evidence="1">Cytoplasm</location>
        <location evidence="1">Cytoskeleton</location>
    </subcellularLocation>
</comment>
<evidence type="ECO:0000256" key="1">
    <source>
        <dbReference type="ARBA" id="ARBA00004245"/>
    </source>
</evidence>
<feature type="compositionally biased region" description="Polar residues" evidence="8">
    <location>
        <begin position="1313"/>
        <end position="1335"/>
    </location>
</feature>
<dbReference type="GO" id="GO:0021987">
    <property type="term" value="P:cerebral cortex development"/>
    <property type="evidence" value="ECO:0007669"/>
    <property type="project" value="TreeGrafter"/>
</dbReference>
<feature type="compositionally biased region" description="Basic and acidic residues" evidence="8">
    <location>
        <begin position="1358"/>
        <end position="1368"/>
    </location>
</feature>
<evidence type="ECO:0000259" key="9">
    <source>
        <dbReference type="Pfam" id="PF05010"/>
    </source>
</evidence>
<keyword evidence="5 7" id="KW-0175">Coiled coil</keyword>
<dbReference type="GO" id="GO:0005856">
    <property type="term" value="C:cytoskeleton"/>
    <property type="evidence" value="ECO:0007669"/>
    <property type="project" value="UniProtKB-SubCell"/>
</dbReference>
<evidence type="ECO:0000313" key="10">
    <source>
        <dbReference type="EMBL" id="OCT69907.1"/>
    </source>
</evidence>
<dbReference type="GO" id="GO:0007052">
    <property type="term" value="P:mitotic spindle organization"/>
    <property type="evidence" value="ECO:0007669"/>
    <property type="project" value="InterPro"/>
</dbReference>